<evidence type="ECO:0000313" key="4">
    <source>
        <dbReference type="Proteomes" id="UP000034591"/>
    </source>
</evidence>
<organism evidence="3 4">
    <name type="scientific">Candidatus Woesebacteria bacterium GW2011_GWA1_37_7</name>
    <dbReference type="NCBI Taxonomy" id="1618545"/>
    <lineage>
        <taxon>Bacteria</taxon>
        <taxon>Candidatus Woeseibacteriota</taxon>
    </lineage>
</organism>
<feature type="domain" description="Membrane protein 6-pyruvoyl-tetrahydropterin synthase-related" evidence="2">
    <location>
        <begin position="71"/>
        <end position="426"/>
    </location>
</feature>
<accession>A0A0G0K7X0</accession>
<feature type="transmembrane region" description="Helical" evidence="1">
    <location>
        <begin position="284"/>
        <end position="305"/>
    </location>
</feature>
<feature type="transmembrane region" description="Helical" evidence="1">
    <location>
        <begin position="68"/>
        <end position="90"/>
    </location>
</feature>
<feature type="transmembrane region" description="Helical" evidence="1">
    <location>
        <begin position="312"/>
        <end position="330"/>
    </location>
</feature>
<reference evidence="3 4" key="1">
    <citation type="journal article" date="2015" name="Nature">
        <title>rRNA introns, odd ribosomes, and small enigmatic genomes across a large radiation of phyla.</title>
        <authorList>
            <person name="Brown C.T."/>
            <person name="Hug L.A."/>
            <person name="Thomas B.C."/>
            <person name="Sharon I."/>
            <person name="Castelle C.J."/>
            <person name="Singh A."/>
            <person name="Wilkins M.J."/>
            <person name="Williams K.H."/>
            <person name="Banfield J.F."/>
        </authorList>
    </citation>
    <scope>NUCLEOTIDE SEQUENCE [LARGE SCALE GENOMIC DNA]</scope>
</reference>
<gene>
    <name evidence="3" type="ORF">US53_C0042G0003</name>
</gene>
<keyword evidence="1" id="KW-0812">Transmembrane</keyword>
<feature type="transmembrane region" description="Helical" evidence="1">
    <location>
        <begin position="145"/>
        <end position="163"/>
    </location>
</feature>
<name>A0A0G0K7X0_9BACT</name>
<feature type="transmembrane region" description="Helical" evidence="1">
    <location>
        <begin position="525"/>
        <end position="542"/>
    </location>
</feature>
<evidence type="ECO:0000313" key="3">
    <source>
        <dbReference type="EMBL" id="KKQ36691.1"/>
    </source>
</evidence>
<feature type="transmembrane region" description="Helical" evidence="1">
    <location>
        <begin position="97"/>
        <end position="114"/>
    </location>
</feature>
<dbReference type="Pfam" id="PF10131">
    <property type="entry name" value="PTPS_related"/>
    <property type="match status" value="1"/>
</dbReference>
<dbReference type="EMBL" id="LBTI01000042">
    <property type="protein sequence ID" value="KKQ36691.1"/>
    <property type="molecule type" value="Genomic_DNA"/>
</dbReference>
<comment type="caution">
    <text evidence="3">The sequence shown here is derived from an EMBL/GenBank/DDBJ whole genome shotgun (WGS) entry which is preliminary data.</text>
</comment>
<keyword evidence="1" id="KW-0472">Membrane</keyword>
<feature type="transmembrane region" description="Helical" evidence="1">
    <location>
        <begin position="120"/>
        <end position="138"/>
    </location>
</feature>
<proteinExistence type="predicted"/>
<evidence type="ECO:0000259" key="2">
    <source>
        <dbReference type="Pfam" id="PF10131"/>
    </source>
</evidence>
<feature type="transmembrane region" description="Helical" evidence="1">
    <location>
        <begin position="183"/>
        <end position="205"/>
    </location>
</feature>
<dbReference type="STRING" id="1618545.US53_C0042G0003"/>
<feature type="transmembrane region" description="Helical" evidence="1">
    <location>
        <begin position="217"/>
        <end position="238"/>
    </location>
</feature>
<feature type="transmembrane region" description="Helical" evidence="1">
    <location>
        <begin position="350"/>
        <end position="368"/>
    </location>
</feature>
<protein>
    <recommendedName>
        <fullName evidence="2">Membrane protein 6-pyruvoyl-tetrahydropterin synthase-related domain-containing protein</fullName>
    </recommendedName>
</protein>
<dbReference type="AlphaFoldDB" id="A0A0G0K7X0"/>
<evidence type="ECO:0000256" key="1">
    <source>
        <dbReference type="SAM" id="Phobius"/>
    </source>
</evidence>
<sequence length="552" mass="63285">MKKFFLNNWPLILIFALSILVVWPLFVPGYFSHHDNLQVIRIFEMRKCFIDFQLPCRWVPDMGYGNGYALFNFYGPLAYYIGAAASYILGYIGAAKLLFLLPLIFGAVGMYLLGKELFGKIPGTVSAILYLFVPYRALDSYVRGAVGESFALAIIPFVFYLLLRLIKTQNRKYFSLATFTTFLFFVSHNIMVLIFTPLIIIWVLFWLYKEKWKGLKICLLSLGLGFGLAAFFILPAFFEKGLVQTDALTRAELDFRAQFVKVPQLFIDRSWNYSGSQPQSSNTISYQIGWPYWWLVVLSLFAVVLSKKRKDVALFTFLLIMFGFGVSMTHNKSAPIWEFIKILAYVQFPWRFLSIVILSSSLIGGYFVSLFKGKWLIAVSTAVILLTAILNWQYFKPEHFYYGLTDSQLLSGQNFIDQQSGALLDYLPKTALEPRELAPTSPFFVQGEGDIENYINRSNRWEFDALVTKDANIVIPVFDFPDWTVLIDNKVFPHSHNNDLGRIEINLSKGDYHVRGEFNNTPLRTFANILSLVSFGGALLIIKYGKNRKIFT</sequence>
<dbReference type="Proteomes" id="UP000034591">
    <property type="component" value="Unassembled WGS sequence"/>
</dbReference>
<feature type="transmembrane region" description="Helical" evidence="1">
    <location>
        <begin position="12"/>
        <end position="31"/>
    </location>
</feature>
<keyword evidence="1" id="KW-1133">Transmembrane helix</keyword>
<dbReference type="InterPro" id="IPR018776">
    <property type="entry name" value="Membrane_prot_PTPS-rel_domain"/>
</dbReference>
<feature type="transmembrane region" description="Helical" evidence="1">
    <location>
        <begin position="375"/>
        <end position="395"/>
    </location>
</feature>